<dbReference type="OrthoDB" id="9794280at2"/>
<dbReference type="Proteomes" id="UP000013378">
    <property type="component" value="Unassembled WGS sequence"/>
</dbReference>
<evidence type="ECO:0000313" key="2">
    <source>
        <dbReference type="Proteomes" id="UP000013378"/>
    </source>
</evidence>
<dbReference type="EMBL" id="ARZA01000256">
    <property type="protein sequence ID" value="EOC99666.1"/>
    <property type="molecule type" value="Genomic_DNA"/>
</dbReference>
<dbReference type="eggNOG" id="COG2172">
    <property type="taxonomic scope" value="Bacteria"/>
</dbReference>
<comment type="caution">
    <text evidence="1">The sequence shown here is derived from an EMBL/GenBank/DDBJ whole genome shotgun (WGS) entry which is preliminary data.</text>
</comment>
<proteinExistence type="predicted"/>
<accession>R1ASM0</accession>
<organism evidence="1 2">
    <name type="scientific">Caldisalinibacter kiritimatiensis</name>
    <dbReference type="NCBI Taxonomy" id="1304284"/>
    <lineage>
        <taxon>Bacteria</taxon>
        <taxon>Bacillati</taxon>
        <taxon>Bacillota</taxon>
        <taxon>Tissierellia</taxon>
        <taxon>Tissierellales</taxon>
        <taxon>Thermohalobacteraceae</taxon>
        <taxon>Caldisalinibacter</taxon>
    </lineage>
</organism>
<gene>
    <name evidence="1" type="ORF">L21TH_2309</name>
</gene>
<keyword evidence="2" id="KW-1185">Reference proteome</keyword>
<dbReference type="AlphaFoldDB" id="R1ASM0"/>
<evidence type="ECO:0000313" key="1">
    <source>
        <dbReference type="EMBL" id="EOC99666.1"/>
    </source>
</evidence>
<dbReference type="RefSeq" id="WP_006316481.1">
    <property type="nucleotide sequence ID" value="NZ_ARZA01000256.1"/>
</dbReference>
<dbReference type="STRING" id="1304284.L21TH_2309"/>
<sequence length="113" mass="13494">MKHEIKRISKILDELVTFCFLHGTNEMNVNIENHNEYFKISFVIDNIDCTDRRVQELKKLLNSPRQEEIEEYYWELAGECDSDTEFTLVGAMVDRAEVEFKGTSLYLTLYRYR</sequence>
<reference evidence="1 2" key="1">
    <citation type="journal article" date="2015" name="Geomicrobiol. J.">
        <title>Caldisalinibacter kiritimatiensis gen. nov., sp. nov., a moderately thermohalophilic thiosulfate-reducing bacterium from a hypersaline microbial mat.</title>
        <authorList>
            <person name="Ben Hania W."/>
            <person name="Joseph M."/>
            <person name="Fiebig A."/>
            <person name="Bunk B."/>
            <person name="Klenk H.-P."/>
            <person name="Fardeau M.-L."/>
            <person name="Spring S."/>
        </authorList>
    </citation>
    <scope>NUCLEOTIDE SEQUENCE [LARGE SCALE GENOMIC DNA]</scope>
    <source>
        <strain evidence="1 2">L21-TH-D2</strain>
    </source>
</reference>
<protein>
    <submittedName>
        <fullName evidence="1">Uncharacterized protein</fullName>
    </submittedName>
</protein>
<name>R1ASM0_9FIRM</name>